<dbReference type="GO" id="GO:0016887">
    <property type="term" value="F:ATP hydrolysis activity"/>
    <property type="evidence" value="ECO:0007669"/>
    <property type="project" value="RHEA"/>
</dbReference>
<evidence type="ECO:0000256" key="4">
    <source>
        <dbReference type="ARBA" id="ARBA00022806"/>
    </source>
</evidence>
<dbReference type="AlphaFoldDB" id="A0A1V1P992"/>
<dbReference type="Gene3D" id="1.10.486.10">
    <property type="entry name" value="PCRA, domain 4"/>
    <property type="match status" value="1"/>
</dbReference>
<evidence type="ECO:0000256" key="1">
    <source>
        <dbReference type="ARBA" id="ARBA00009922"/>
    </source>
</evidence>
<evidence type="ECO:0000256" key="8">
    <source>
        <dbReference type="ARBA" id="ARBA00034808"/>
    </source>
</evidence>
<dbReference type="GO" id="GO:0005524">
    <property type="term" value="F:ATP binding"/>
    <property type="evidence" value="ECO:0007669"/>
    <property type="project" value="UniProtKB-UniRule"/>
</dbReference>
<dbReference type="PROSITE" id="PS51198">
    <property type="entry name" value="UVRD_HELICASE_ATP_BIND"/>
    <property type="match status" value="1"/>
</dbReference>
<gene>
    <name evidence="13" type="ORF">OMM_02457</name>
</gene>
<comment type="catalytic activity">
    <reaction evidence="7">
        <text>Couples ATP hydrolysis with the unwinding of duplex DNA by translocating in the 3'-5' direction.</text>
        <dbReference type="EC" id="5.6.2.4"/>
    </reaction>
</comment>
<dbReference type="GO" id="GO:0043138">
    <property type="term" value="F:3'-5' DNA helicase activity"/>
    <property type="evidence" value="ECO:0007669"/>
    <property type="project" value="UniProtKB-EC"/>
</dbReference>
<feature type="binding site" evidence="10">
    <location>
        <begin position="31"/>
        <end position="38"/>
    </location>
    <ligand>
        <name>ATP</name>
        <dbReference type="ChEBI" id="CHEBI:30616"/>
    </ligand>
</feature>
<dbReference type="PANTHER" id="PTHR11070">
    <property type="entry name" value="UVRD / RECB / PCRA DNA HELICASE FAMILY MEMBER"/>
    <property type="match status" value="1"/>
</dbReference>
<dbReference type="InterPro" id="IPR014016">
    <property type="entry name" value="UvrD-like_ATP-bd"/>
</dbReference>
<dbReference type="GO" id="GO:0000725">
    <property type="term" value="P:recombinational repair"/>
    <property type="evidence" value="ECO:0007669"/>
    <property type="project" value="TreeGrafter"/>
</dbReference>
<dbReference type="CDD" id="cd17932">
    <property type="entry name" value="DEXQc_UvrD"/>
    <property type="match status" value="1"/>
</dbReference>
<dbReference type="Gene3D" id="3.40.50.300">
    <property type="entry name" value="P-loop containing nucleotide triphosphate hydrolases"/>
    <property type="match status" value="2"/>
</dbReference>
<accession>A0A1V1P992</accession>
<feature type="domain" description="UvrD-like helicase ATP-binding" evidence="11">
    <location>
        <begin position="10"/>
        <end position="294"/>
    </location>
</feature>
<dbReference type="SUPFAM" id="SSF52540">
    <property type="entry name" value="P-loop containing nucleoside triphosphate hydrolases"/>
    <property type="match status" value="1"/>
</dbReference>
<evidence type="ECO:0000256" key="10">
    <source>
        <dbReference type="PROSITE-ProRule" id="PRU00560"/>
    </source>
</evidence>
<comment type="caution">
    <text evidence="13">The sequence shown here is derived from an EMBL/GenBank/DDBJ whole genome shotgun (WGS) entry which is preliminary data.</text>
</comment>
<name>A0A1V1P992_9BACT</name>
<comment type="catalytic activity">
    <reaction evidence="9">
        <text>ATP + H2O = ADP + phosphate + H(+)</text>
        <dbReference type="Rhea" id="RHEA:13065"/>
        <dbReference type="ChEBI" id="CHEBI:15377"/>
        <dbReference type="ChEBI" id="CHEBI:15378"/>
        <dbReference type="ChEBI" id="CHEBI:30616"/>
        <dbReference type="ChEBI" id="CHEBI:43474"/>
        <dbReference type="ChEBI" id="CHEBI:456216"/>
        <dbReference type="EC" id="5.6.2.4"/>
    </reaction>
</comment>
<feature type="domain" description="UvrD-like helicase C-terminal" evidence="12">
    <location>
        <begin position="295"/>
        <end position="559"/>
    </location>
</feature>
<keyword evidence="2 10" id="KW-0547">Nucleotide-binding</keyword>
<dbReference type="Proteomes" id="UP000189670">
    <property type="component" value="Unassembled WGS sequence"/>
</dbReference>
<dbReference type="EC" id="5.6.2.4" evidence="8"/>
<proteinExistence type="inferred from homology"/>
<comment type="similarity">
    <text evidence="1">Belongs to the helicase family. UvrD subfamily.</text>
</comment>
<protein>
    <recommendedName>
        <fullName evidence="8">DNA 3'-5' helicase</fullName>
        <ecNumber evidence="8">5.6.2.4</ecNumber>
    </recommendedName>
</protein>
<evidence type="ECO:0000256" key="6">
    <source>
        <dbReference type="ARBA" id="ARBA00023235"/>
    </source>
</evidence>
<evidence type="ECO:0000256" key="9">
    <source>
        <dbReference type="ARBA" id="ARBA00048988"/>
    </source>
</evidence>
<evidence type="ECO:0000256" key="3">
    <source>
        <dbReference type="ARBA" id="ARBA00022801"/>
    </source>
</evidence>
<keyword evidence="4 10" id="KW-0347">Helicase</keyword>
<dbReference type="GO" id="GO:0003677">
    <property type="term" value="F:DNA binding"/>
    <property type="evidence" value="ECO:0007669"/>
    <property type="project" value="InterPro"/>
</dbReference>
<evidence type="ECO:0000256" key="7">
    <source>
        <dbReference type="ARBA" id="ARBA00034617"/>
    </source>
</evidence>
<dbReference type="Pfam" id="PF00580">
    <property type="entry name" value="UvrD-helicase"/>
    <property type="match status" value="1"/>
</dbReference>
<keyword evidence="3 10" id="KW-0378">Hydrolase</keyword>
<dbReference type="PANTHER" id="PTHR11070:SF3">
    <property type="entry name" value="DNA 3'-5' HELICASE"/>
    <property type="match status" value="1"/>
</dbReference>
<dbReference type="PROSITE" id="PS51217">
    <property type="entry name" value="UVRD_HELICASE_CTER"/>
    <property type="match status" value="1"/>
</dbReference>
<evidence type="ECO:0000313" key="14">
    <source>
        <dbReference type="Proteomes" id="UP000189670"/>
    </source>
</evidence>
<evidence type="ECO:0000256" key="5">
    <source>
        <dbReference type="ARBA" id="ARBA00022840"/>
    </source>
</evidence>
<dbReference type="Pfam" id="PF13361">
    <property type="entry name" value="UvrD_C"/>
    <property type="match status" value="1"/>
</dbReference>
<dbReference type="InterPro" id="IPR027417">
    <property type="entry name" value="P-loop_NTPase"/>
</dbReference>
<keyword evidence="6" id="KW-0413">Isomerase</keyword>
<keyword evidence="5 10" id="KW-0067">ATP-binding</keyword>
<reference evidence="14" key="1">
    <citation type="submission" date="2012-11" db="EMBL/GenBank/DDBJ databases">
        <authorList>
            <person name="Lucero-Rivera Y.E."/>
            <person name="Tovar-Ramirez D."/>
        </authorList>
    </citation>
    <scope>NUCLEOTIDE SEQUENCE [LARGE SCALE GENOMIC DNA]</scope>
    <source>
        <strain evidence="14">Araruama</strain>
    </source>
</reference>
<evidence type="ECO:0000259" key="12">
    <source>
        <dbReference type="PROSITE" id="PS51217"/>
    </source>
</evidence>
<evidence type="ECO:0000259" key="11">
    <source>
        <dbReference type="PROSITE" id="PS51198"/>
    </source>
</evidence>
<evidence type="ECO:0000313" key="13">
    <source>
        <dbReference type="EMBL" id="ETR71479.1"/>
    </source>
</evidence>
<dbReference type="InterPro" id="IPR000212">
    <property type="entry name" value="DNA_helicase_UvrD/REP"/>
</dbReference>
<evidence type="ECO:0000256" key="2">
    <source>
        <dbReference type="ARBA" id="ARBA00022741"/>
    </source>
</evidence>
<dbReference type="Gene3D" id="1.10.10.160">
    <property type="match status" value="1"/>
</dbReference>
<dbReference type="InterPro" id="IPR013986">
    <property type="entry name" value="DExx_box_DNA_helicase_dom_sf"/>
</dbReference>
<dbReference type="InterPro" id="IPR014017">
    <property type="entry name" value="DNA_helicase_UvrD-like_C"/>
</dbReference>
<dbReference type="EMBL" id="ATBP01000263">
    <property type="protein sequence ID" value="ETR71479.1"/>
    <property type="molecule type" value="Genomic_DNA"/>
</dbReference>
<organism evidence="13 14">
    <name type="scientific">Candidatus Magnetoglobus multicellularis str. Araruama</name>
    <dbReference type="NCBI Taxonomy" id="890399"/>
    <lineage>
        <taxon>Bacteria</taxon>
        <taxon>Pseudomonadati</taxon>
        <taxon>Thermodesulfobacteriota</taxon>
        <taxon>Desulfobacteria</taxon>
        <taxon>Desulfobacterales</taxon>
        <taxon>Desulfobacteraceae</taxon>
        <taxon>Candidatus Magnetoglobus</taxon>
    </lineage>
</organism>
<sequence length="644" mass="74616">MRTYQILYKSELNASQYEAVKHRDGPILVIAGAGTGKTRTLTYRVAHLIEDGVKPESILLLTFTRKASEEMLTRASKLLDYRCSQVTGGTFHAFANRTLRRFAKRLQFNHSFSILDTSDAQTVINNIRDAWNLNTRGRRFPNKATIAAIISKGVNKCKSISEIVSAEYSHFSDEILTLEKFKIAYQQKKRDQQAMDYDDLLVYLRDLLKNNDDVCKALSKQYQYIMVDEYQDTNIIQAEIIQLLATTHQNVMVVGDDAQSIYAFRGAHYKNIMNFPKQFSGTTIVKLEENYRSRQPILSMTNAIIEQAEESFQKSLFTTKKKGVQPRMIVLPDEENQSRFIVEMITKSSKKNKIKLKDMAVLFRSAFHSNHLEIQLKNHGIDFVKYGGLKFLDKLHVKDFLALLRIMVYPYDEQSWRRVFLMMENIGSKTAQKITQHIIDQQKGYQGLFSYTTRAKYAQHLESLKRMLESIEQETQLEYIARSVLSYYEPILERTVDNAPQRMTELKSIAEMLEKYESLDNFLVDMALDPPNSSVDDEAVLDEKDQTRLTLSTIHSAKGLEWRIVFIIWALDGRFPSYQSLENPEAMEEELRLMYVASTRAKEKLFITCPTNVYDRRLNDFLDQPSTFVSSLPKSLVDWHYVDD</sequence>
<dbReference type="GO" id="GO:0005829">
    <property type="term" value="C:cytosol"/>
    <property type="evidence" value="ECO:0007669"/>
    <property type="project" value="TreeGrafter"/>
</dbReference>